<dbReference type="SUPFAM" id="SSF51735">
    <property type="entry name" value="NAD(P)-binding Rossmann-fold domains"/>
    <property type="match status" value="1"/>
</dbReference>
<dbReference type="Proteomes" id="UP000189674">
    <property type="component" value="Chromosome"/>
</dbReference>
<evidence type="ECO:0000256" key="4">
    <source>
        <dbReference type="ARBA" id="ARBA00023002"/>
    </source>
</evidence>
<evidence type="ECO:0000313" key="7">
    <source>
        <dbReference type="EMBL" id="AQT69002.1"/>
    </source>
</evidence>
<evidence type="ECO:0000256" key="1">
    <source>
        <dbReference type="ARBA" id="ARBA00001936"/>
    </source>
</evidence>
<dbReference type="PROSITE" id="PS00331">
    <property type="entry name" value="MALIC_ENZYMES"/>
    <property type="match status" value="1"/>
</dbReference>
<dbReference type="Gene3D" id="3.40.50.10380">
    <property type="entry name" value="Malic enzyme, N-terminal domain"/>
    <property type="match status" value="1"/>
</dbReference>
<dbReference type="PANTHER" id="PTHR43237">
    <property type="entry name" value="NADP-DEPENDENT MALIC ENZYME"/>
    <property type="match status" value="1"/>
</dbReference>
<evidence type="ECO:0000256" key="3">
    <source>
        <dbReference type="ARBA" id="ARBA00022723"/>
    </source>
</evidence>
<dbReference type="STRING" id="1936003.STSP2_02180"/>
<reference evidence="8" key="1">
    <citation type="submission" date="2017-02" db="EMBL/GenBank/DDBJ databases">
        <title>Comparative genomics and description of representatives of a novel lineage of planctomycetes thriving in anoxic sediments.</title>
        <authorList>
            <person name="Spring S."/>
            <person name="Bunk B."/>
            <person name="Sproer C."/>
        </authorList>
    </citation>
    <scope>NUCLEOTIDE SEQUENCE [LARGE SCALE GENOMIC DNA]</scope>
    <source>
        <strain evidence="8">ST-NAGAB-D1</strain>
    </source>
</reference>
<feature type="domain" description="ACT" evidence="6">
    <location>
        <begin position="1"/>
        <end position="70"/>
    </location>
</feature>
<comment type="cofactor">
    <cofactor evidence="2">
        <name>Mg(2+)</name>
        <dbReference type="ChEBI" id="CHEBI:18420"/>
    </cofactor>
</comment>
<dbReference type="SUPFAM" id="SSF53223">
    <property type="entry name" value="Aminoacid dehydrogenase-like, N-terminal domain"/>
    <property type="match status" value="1"/>
</dbReference>
<dbReference type="GO" id="GO:0004473">
    <property type="term" value="F:malate dehydrogenase (decarboxylating) (NADP+) activity"/>
    <property type="evidence" value="ECO:0007669"/>
    <property type="project" value="UniProtKB-EC"/>
</dbReference>
<dbReference type="CDD" id="cd05311">
    <property type="entry name" value="NAD_bind_2_malic_enz"/>
    <property type="match status" value="1"/>
</dbReference>
<keyword evidence="3" id="KW-0479">Metal-binding</keyword>
<comment type="pathway">
    <text evidence="5">Amino-acid biosynthesis.</text>
</comment>
<keyword evidence="4 7" id="KW-0560">Oxidoreductase</keyword>
<dbReference type="InterPro" id="IPR015884">
    <property type="entry name" value="Malic_enzyme_CS"/>
</dbReference>
<dbReference type="Pfam" id="PF00390">
    <property type="entry name" value="malic"/>
    <property type="match status" value="1"/>
</dbReference>
<comment type="cofactor">
    <cofactor evidence="1">
        <name>Mn(2+)</name>
        <dbReference type="ChEBI" id="CHEBI:29035"/>
    </cofactor>
</comment>
<dbReference type="InterPro" id="IPR002912">
    <property type="entry name" value="ACT_dom"/>
</dbReference>
<name>A0A1U9NM19_9BACT</name>
<dbReference type="EC" id="1.1.1.40" evidence="7"/>
<sequence length="440" mass="46956">MADKPGILGKVTSVIGDVGVHVGSIDLVEVDDQTQVRDILIYCKSKDEVAKTVQGINALDDVEVVDQVDEIMEIHRRGAVEMVSRIPIQSLTDLRMVYTPGVASVCKEIQNNPESAWDWTGLCDRVAIITDGTAVLGLGDIGVVPSLPVMEGKAAIFAEFANLSAIPILVDSKDPKTVIETSLNIAPSFGAIQLEDIAAPACFEIEEALREKLDVPVFHDDQHGTATVVLAALINAIKATGKKTEDCNVIMLGAGAAGIAISKILLDFGVKDIVVYDSTGPIYKGRTERMTKYKDRLADITNKQGQTCPLAEGFKDKDIFIGVAQPNMVSKEMVASMNPDPICFPLSNPVGEISAEDAIDAGAAVYADGRGVNNALAYPGIFRGALDVHADAITLSMQIAAAKKLAEIADEDCLLPDMLDRNVHRQVADAVAADYLNSKK</sequence>
<dbReference type="Pfam" id="PF03949">
    <property type="entry name" value="Malic_M"/>
    <property type="match status" value="1"/>
</dbReference>
<dbReference type="InterPro" id="IPR045865">
    <property type="entry name" value="ACT-like_dom_sf"/>
</dbReference>
<dbReference type="SUPFAM" id="SSF55021">
    <property type="entry name" value="ACT-like"/>
    <property type="match status" value="1"/>
</dbReference>
<dbReference type="InterPro" id="IPR036291">
    <property type="entry name" value="NAD(P)-bd_dom_sf"/>
</dbReference>
<dbReference type="InterPro" id="IPR046346">
    <property type="entry name" value="Aminoacid_DH-like_N_sf"/>
</dbReference>
<gene>
    <name evidence="7" type="primary">maeB</name>
    <name evidence="7" type="ORF">STSP2_02180</name>
</gene>
<dbReference type="PROSITE" id="PS51671">
    <property type="entry name" value="ACT"/>
    <property type="match status" value="1"/>
</dbReference>
<dbReference type="EMBL" id="CP019791">
    <property type="protein sequence ID" value="AQT69002.1"/>
    <property type="molecule type" value="Genomic_DNA"/>
</dbReference>
<keyword evidence="8" id="KW-1185">Reference proteome</keyword>
<dbReference type="KEGG" id="alus:STSP2_02180"/>
<dbReference type="GO" id="GO:0046872">
    <property type="term" value="F:metal ion binding"/>
    <property type="evidence" value="ECO:0007669"/>
    <property type="project" value="UniProtKB-KW"/>
</dbReference>
<protein>
    <submittedName>
        <fullName evidence="7">NADP-dependent malic enzyme</fullName>
        <ecNumber evidence="7">1.1.1.40</ecNumber>
    </submittedName>
</protein>
<accession>A0A1U9NM19</accession>
<organism evidence="7 8">
    <name type="scientific">Anaerohalosphaera lusitana</name>
    <dbReference type="NCBI Taxonomy" id="1936003"/>
    <lineage>
        <taxon>Bacteria</taxon>
        <taxon>Pseudomonadati</taxon>
        <taxon>Planctomycetota</taxon>
        <taxon>Phycisphaerae</taxon>
        <taxon>Sedimentisphaerales</taxon>
        <taxon>Anaerohalosphaeraceae</taxon>
        <taxon>Anaerohalosphaera</taxon>
    </lineage>
</organism>
<dbReference type="InterPro" id="IPR012301">
    <property type="entry name" value="Malic_N_dom"/>
</dbReference>
<dbReference type="GO" id="GO:0051287">
    <property type="term" value="F:NAD binding"/>
    <property type="evidence" value="ECO:0007669"/>
    <property type="project" value="InterPro"/>
</dbReference>
<dbReference type="InterPro" id="IPR037062">
    <property type="entry name" value="Malic_N_dom_sf"/>
</dbReference>
<dbReference type="SMART" id="SM01274">
    <property type="entry name" value="malic"/>
    <property type="match status" value="1"/>
</dbReference>
<dbReference type="PANTHER" id="PTHR43237:SF4">
    <property type="entry name" value="NADP-DEPENDENT MALIC ENZYME"/>
    <property type="match status" value="1"/>
</dbReference>
<proteinExistence type="predicted"/>
<dbReference type="InterPro" id="IPR045213">
    <property type="entry name" value="Malic_NAD-bd_bact_type"/>
</dbReference>
<evidence type="ECO:0000313" key="8">
    <source>
        <dbReference type="Proteomes" id="UP000189674"/>
    </source>
</evidence>
<dbReference type="InterPro" id="IPR012302">
    <property type="entry name" value="Malic_NAD-bd"/>
</dbReference>
<evidence type="ECO:0000256" key="5">
    <source>
        <dbReference type="ARBA" id="ARBA00029440"/>
    </source>
</evidence>
<evidence type="ECO:0000256" key="2">
    <source>
        <dbReference type="ARBA" id="ARBA00001946"/>
    </source>
</evidence>
<dbReference type="InterPro" id="IPR051674">
    <property type="entry name" value="Malate_Decarboxylase"/>
</dbReference>
<dbReference type="Gene3D" id="3.40.50.720">
    <property type="entry name" value="NAD(P)-binding Rossmann-like Domain"/>
    <property type="match status" value="1"/>
</dbReference>
<dbReference type="AlphaFoldDB" id="A0A1U9NM19"/>
<evidence type="ECO:0000259" key="6">
    <source>
        <dbReference type="PROSITE" id="PS51671"/>
    </source>
</evidence>
<dbReference type="SMART" id="SM00919">
    <property type="entry name" value="Malic_M"/>
    <property type="match status" value="1"/>
</dbReference>